<keyword evidence="5 11" id="KW-0547">Nucleotide-binding</keyword>
<dbReference type="AlphaFoldDB" id="A0A1B2J9V2"/>
<name>A0A1B2J9V2_PICPA</name>
<dbReference type="InterPro" id="IPR027484">
    <property type="entry name" value="PInositol-4-P-5-kinase_N"/>
</dbReference>
<dbReference type="InterPro" id="IPR002498">
    <property type="entry name" value="PInositol-4-P-4/5-kinase_core"/>
</dbReference>
<reference evidence="13 14" key="1">
    <citation type="submission" date="2016-02" db="EMBL/GenBank/DDBJ databases">
        <title>Comparative genomic and transcriptomic foundation for Pichia pastoris.</title>
        <authorList>
            <person name="Love K.R."/>
            <person name="Shah K.A."/>
            <person name="Whittaker C.A."/>
            <person name="Wu J."/>
            <person name="Bartlett M.C."/>
            <person name="Ma D."/>
            <person name="Leeson R.L."/>
            <person name="Priest M."/>
            <person name="Young S.K."/>
            <person name="Love J.C."/>
        </authorList>
    </citation>
    <scope>NUCLEOTIDE SEQUENCE [LARGE SCALE GENOMIC DNA]</scope>
    <source>
        <strain evidence="13 14">ATCC 28485</strain>
    </source>
</reference>
<dbReference type="EMBL" id="CP014584">
    <property type="protein sequence ID" value="ANZ74791.1"/>
    <property type="molecule type" value="Genomic_DNA"/>
</dbReference>
<dbReference type="EC" id="2.7.1.68" evidence="2"/>
<dbReference type="CDD" id="cd17303">
    <property type="entry name" value="PIPKc_PIP5K_yeast_like"/>
    <property type="match status" value="1"/>
</dbReference>
<evidence type="ECO:0000259" key="12">
    <source>
        <dbReference type="PROSITE" id="PS51455"/>
    </source>
</evidence>
<dbReference type="GO" id="GO:0005524">
    <property type="term" value="F:ATP binding"/>
    <property type="evidence" value="ECO:0007669"/>
    <property type="project" value="UniProtKB-UniRule"/>
</dbReference>
<sequence length="547" mass="62410">MNIIRNINENDLALLLSEESKTTPMSTNLDHVRLAPTVCSKQSKSSEEISPSGNSISSLPIAAITATSNTSLHVDTLDSASEEAQIPNISSHSRDRNSIMNNHSTTLLSQEEIGQRLVMNAPMSSISNSKSFINTSRTLTQNESTKSTQDAINTELNRMRTSIIAKRERERKRKEFLEDERVLVGNKVSEGHSNYVMAYNMLTGIRVSVSRCSGIMKPLTEVDFRTTKKLAFDISGSELTPSSKYDFKFKDYAPQVFRSLRLLFGLDPADYLVSLTSKYILSELGSPGKSGSFFYYSRDYKFIIKTIHHSEHRQLRRILPQYYNHIKENPKTLISQFYGLHRVKMPWGRNAGLRKVHFIVMNNIFPPAKHIQSQYDLKGSLAGRVTSTPSNDIDLARSIVLKDQNWLKEKKKLKLGPQKANDFLNQLRSDVDLLERLNIMDYSLLVGIHYGPNKPKNGDTPETLMSFEGRSELRATDYLNNDLDEIYYVGVIDCLTNYSFFKKVETLWRSLSHKRTEVSAVPPMEYGERFYQFIRNSVDSHIIRKQC</sequence>
<evidence type="ECO:0000313" key="14">
    <source>
        <dbReference type="Proteomes" id="UP000094565"/>
    </source>
</evidence>
<evidence type="ECO:0000256" key="6">
    <source>
        <dbReference type="ARBA" id="ARBA00022777"/>
    </source>
</evidence>
<dbReference type="PROSITE" id="PS51455">
    <property type="entry name" value="PIPK"/>
    <property type="match status" value="1"/>
</dbReference>
<evidence type="ECO:0000313" key="13">
    <source>
        <dbReference type="EMBL" id="ANZ74791.1"/>
    </source>
</evidence>
<accession>A0A1B2J9V2</accession>
<evidence type="ECO:0000256" key="10">
    <source>
        <dbReference type="ARBA" id="ARBA00082306"/>
    </source>
</evidence>
<keyword evidence="3" id="KW-0597">Phosphoprotein</keyword>
<dbReference type="InterPro" id="IPR027483">
    <property type="entry name" value="PInositol-4-P-4/5-kinase_C_sf"/>
</dbReference>
<evidence type="ECO:0000256" key="4">
    <source>
        <dbReference type="ARBA" id="ARBA00022679"/>
    </source>
</evidence>
<evidence type="ECO:0000256" key="9">
    <source>
        <dbReference type="ARBA" id="ARBA00080374"/>
    </source>
</evidence>
<dbReference type="SMART" id="SM00330">
    <property type="entry name" value="PIPKc"/>
    <property type="match status" value="1"/>
</dbReference>
<dbReference type="FunFam" id="3.30.800.10:FF:000009">
    <property type="entry name" value="Phosphatidylinositol 4-phosphate 5-kinase its3"/>
    <property type="match status" value="1"/>
</dbReference>
<dbReference type="PANTHER" id="PTHR23086">
    <property type="entry name" value="PHOSPHATIDYLINOSITOL-4-PHOSPHATE 5-KINASE"/>
    <property type="match status" value="1"/>
</dbReference>
<dbReference type="GO" id="GO:0016308">
    <property type="term" value="F:1-phosphatidylinositol-4-phosphate 5-kinase activity"/>
    <property type="evidence" value="ECO:0007669"/>
    <property type="project" value="UniProtKB-EC"/>
</dbReference>
<dbReference type="SUPFAM" id="SSF56104">
    <property type="entry name" value="SAICAR synthase-like"/>
    <property type="match status" value="1"/>
</dbReference>
<keyword evidence="4 11" id="KW-0808">Transferase</keyword>
<feature type="domain" description="PIPK" evidence="12">
    <location>
        <begin position="191"/>
        <end position="538"/>
    </location>
</feature>
<evidence type="ECO:0000256" key="8">
    <source>
        <dbReference type="ARBA" id="ARBA00078403"/>
    </source>
</evidence>
<dbReference type="PANTHER" id="PTHR23086:SF8">
    <property type="entry name" value="PHOSPHATIDYLINOSITOL 5-PHOSPHATE 4-KINASE, ISOFORM A"/>
    <property type="match status" value="1"/>
</dbReference>
<dbReference type="GO" id="GO:0046854">
    <property type="term" value="P:phosphatidylinositol phosphate biosynthetic process"/>
    <property type="evidence" value="ECO:0007669"/>
    <property type="project" value="UniProtKB-ARBA"/>
</dbReference>
<organism evidence="13 14">
    <name type="scientific">Komagataella pastoris</name>
    <name type="common">Yeast</name>
    <name type="synonym">Pichia pastoris</name>
    <dbReference type="NCBI Taxonomy" id="4922"/>
    <lineage>
        <taxon>Eukaryota</taxon>
        <taxon>Fungi</taxon>
        <taxon>Dikarya</taxon>
        <taxon>Ascomycota</taxon>
        <taxon>Saccharomycotina</taxon>
        <taxon>Pichiomycetes</taxon>
        <taxon>Pichiales</taxon>
        <taxon>Pichiaceae</taxon>
        <taxon>Komagataella</taxon>
    </lineage>
</organism>
<keyword evidence="6 11" id="KW-0418">Kinase</keyword>
<evidence type="ECO:0000256" key="11">
    <source>
        <dbReference type="PROSITE-ProRule" id="PRU00781"/>
    </source>
</evidence>
<dbReference type="Gene3D" id="3.30.800.10">
    <property type="entry name" value="Phosphatidylinositol Phosphate Kinase II Beta"/>
    <property type="match status" value="1"/>
</dbReference>
<dbReference type="InterPro" id="IPR023610">
    <property type="entry name" value="PInositol-4/5-P-5/4-kinase"/>
</dbReference>
<evidence type="ECO:0000256" key="3">
    <source>
        <dbReference type="ARBA" id="ARBA00022553"/>
    </source>
</evidence>
<evidence type="ECO:0000256" key="7">
    <source>
        <dbReference type="ARBA" id="ARBA00022840"/>
    </source>
</evidence>
<evidence type="ECO:0000256" key="2">
    <source>
        <dbReference type="ARBA" id="ARBA00012172"/>
    </source>
</evidence>
<proteinExistence type="predicted"/>
<dbReference type="GO" id="GO:0005886">
    <property type="term" value="C:plasma membrane"/>
    <property type="evidence" value="ECO:0007669"/>
    <property type="project" value="TreeGrafter"/>
</dbReference>
<evidence type="ECO:0000256" key="5">
    <source>
        <dbReference type="ARBA" id="ARBA00022741"/>
    </source>
</evidence>
<protein>
    <recommendedName>
        <fullName evidence="2">1-phosphatidylinositol-4-phosphate 5-kinase</fullName>
        <ecNumber evidence="2">2.7.1.68</ecNumber>
    </recommendedName>
    <alternativeName>
        <fullName evidence="10">1-phosphatidylinositol 4-phosphate kinase</fullName>
    </alternativeName>
    <alternativeName>
        <fullName evidence="8">Diphosphoinositide kinase</fullName>
    </alternativeName>
    <alternativeName>
        <fullName evidence="9">PIP5K</fullName>
    </alternativeName>
</protein>
<comment type="catalytic activity">
    <reaction evidence="1">
        <text>a 1,2-diacyl-sn-glycero-3-phospho-(1D-myo-inositol 4-phosphate) + ATP = a 1,2-diacyl-sn-glycero-3-phospho-(1D-myo-inositol-4,5-bisphosphate) + ADP + H(+)</text>
        <dbReference type="Rhea" id="RHEA:14425"/>
        <dbReference type="ChEBI" id="CHEBI:15378"/>
        <dbReference type="ChEBI" id="CHEBI:30616"/>
        <dbReference type="ChEBI" id="CHEBI:58178"/>
        <dbReference type="ChEBI" id="CHEBI:58456"/>
        <dbReference type="ChEBI" id="CHEBI:456216"/>
        <dbReference type="EC" id="2.7.1.68"/>
    </reaction>
</comment>
<keyword evidence="7 11" id="KW-0067">ATP-binding</keyword>
<gene>
    <name evidence="13" type="primary">MSS4</name>
    <name evidence="13" type="ORF">ATY40_BA7501076</name>
</gene>
<dbReference type="Proteomes" id="UP000094565">
    <property type="component" value="Chromosome 1"/>
</dbReference>
<evidence type="ECO:0000256" key="1">
    <source>
        <dbReference type="ARBA" id="ARBA00000444"/>
    </source>
</evidence>
<keyword evidence="14" id="KW-1185">Reference proteome</keyword>
<dbReference type="Pfam" id="PF01504">
    <property type="entry name" value="PIP5K"/>
    <property type="match status" value="1"/>
</dbReference>
<dbReference type="Gene3D" id="3.30.810.10">
    <property type="entry name" value="2-Layer Sandwich"/>
    <property type="match status" value="1"/>
</dbReference>
<dbReference type="OrthoDB" id="20783at2759"/>